<feature type="transmembrane region" description="Helical" evidence="11">
    <location>
        <begin position="67"/>
        <end position="85"/>
    </location>
</feature>
<evidence type="ECO:0000256" key="11">
    <source>
        <dbReference type="HAMAP-Rule" id="MF_01393"/>
    </source>
</evidence>
<dbReference type="PANTHER" id="PTHR42823">
    <property type="entry name" value="ATP SYNTHASE SUBUNIT A, CHLOROPLASTIC"/>
    <property type="match status" value="1"/>
</dbReference>
<dbReference type="EMBL" id="LBVO01000026">
    <property type="protein sequence ID" value="KKQ89412.1"/>
    <property type="molecule type" value="Genomic_DNA"/>
</dbReference>
<dbReference type="PANTHER" id="PTHR42823:SF3">
    <property type="entry name" value="ATP SYNTHASE SUBUNIT A, CHLOROPLASTIC"/>
    <property type="match status" value="1"/>
</dbReference>
<dbReference type="GO" id="GO:0046933">
    <property type="term" value="F:proton-transporting ATP synthase activity, rotational mechanism"/>
    <property type="evidence" value="ECO:0007669"/>
    <property type="project" value="UniProtKB-UniRule"/>
</dbReference>
<evidence type="ECO:0000256" key="9">
    <source>
        <dbReference type="ARBA" id="ARBA00023136"/>
    </source>
</evidence>
<keyword evidence="5 11" id="KW-0812">Transmembrane</keyword>
<evidence type="ECO:0000256" key="3">
    <source>
        <dbReference type="ARBA" id="ARBA00022448"/>
    </source>
</evidence>
<evidence type="ECO:0000256" key="1">
    <source>
        <dbReference type="ARBA" id="ARBA00004141"/>
    </source>
</evidence>
<evidence type="ECO:0000256" key="6">
    <source>
        <dbReference type="ARBA" id="ARBA00022781"/>
    </source>
</evidence>
<dbReference type="SUPFAM" id="SSF81336">
    <property type="entry name" value="F1F0 ATP synthase subunit A"/>
    <property type="match status" value="1"/>
</dbReference>
<dbReference type="PROSITE" id="PS00449">
    <property type="entry name" value="ATPASE_A"/>
    <property type="match status" value="1"/>
</dbReference>
<dbReference type="AlphaFoldDB" id="A0A0G0LED1"/>
<accession>A0A0G0LED1</accession>
<dbReference type="GO" id="GO:0042777">
    <property type="term" value="P:proton motive force-driven plasma membrane ATP synthesis"/>
    <property type="evidence" value="ECO:0007669"/>
    <property type="project" value="TreeGrafter"/>
</dbReference>
<keyword evidence="4 11" id="KW-0138">CF(0)</keyword>
<evidence type="ECO:0000313" key="12">
    <source>
        <dbReference type="EMBL" id="KKQ89412.1"/>
    </source>
</evidence>
<evidence type="ECO:0000256" key="2">
    <source>
        <dbReference type="ARBA" id="ARBA00006810"/>
    </source>
</evidence>
<gene>
    <name evidence="11" type="primary">atpB</name>
    <name evidence="12" type="ORF">UT11_C0026G0004</name>
</gene>
<keyword evidence="7 11" id="KW-1133">Transmembrane helix</keyword>
<dbReference type="InterPro" id="IPR000568">
    <property type="entry name" value="ATP_synth_F0_asu"/>
</dbReference>
<dbReference type="HAMAP" id="MF_01393">
    <property type="entry name" value="ATP_synth_a_bact"/>
    <property type="match status" value="1"/>
</dbReference>
<keyword evidence="6 11" id="KW-0375">Hydrogen ion transport</keyword>
<evidence type="ECO:0000256" key="8">
    <source>
        <dbReference type="ARBA" id="ARBA00023065"/>
    </source>
</evidence>
<comment type="caution">
    <text evidence="12">The sequence shown here is derived from an EMBL/GenBank/DDBJ whole genome shotgun (WGS) entry which is preliminary data.</text>
</comment>
<proteinExistence type="inferred from homology"/>
<dbReference type="Pfam" id="PF00119">
    <property type="entry name" value="ATP-synt_A"/>
    <property type="match status" value="1"/>
</dbReference>
<dbReference type="InterPro" id="IPR045082">
    <property type="entry name" value="ATP_syn_F0_a_bact/chloroplast"/>
</dbReference>
<feature type="transmembrane region" description="Helical" evidence="11">
    <location>
        <begin position="265"/>
        <end position="284"/>
    </location>
</feature>
<protein>
    <recommendedName>
        <fullName evidence="11">ATP synthase subunit a</fullName>
    </recommendedName>
    <alternativeName>
        <fullName evidence="11">ATP synthase F0 sector subunit a</fullName>
    </alternativeName>
    <alternativeName>
        <fullName evidence="11">F-ATPase subunit 6</fullName>
    </alternativeName>
</protein>
<keyword evidence="11" id="KW-1003">Cell membrane</keyword>
<comment type="subcellular location">
    <subcellularLocation>
        <location evidence="11">Cell membrane</location>
        <topology evidence="11">Multi-pass membrane protein</topology>
    </subcellularLocation>
    <subcellularLocation>
        <location evidence="1">Membrane</location>
        <topology evidence="1">Multi-pass membrane protein</topology>
    </subcellularLocation>
</comment>
<evidence type="ECO:0000256" key="10">
    <source>
        <dbReference type="ARBA" id="ARBA00023310"/>
    </source>
</evidence>
<dbReference type="CDD" id="cd00310">
    <property type="entry name" value="ATP-synt_Fo_a_6"/>
    <property type="match status" value="1"/>
</dbReference>
<sequence length="286" mass="32144">MGNQILDPRFRGDDKQVVRNYSSTSLRITLSGIEELDQLDQLEIYYMNISLAPEVIFHIGSFPVTNSILTAWITILLLLLITLITRSKLSLKTPKGLQIMFEFIITFLYDMTESIMGKKDLAKKLFPLLATFFFFILVGSWLGLLPGVGSIGIWEQIEGKEVLVPLFRAPTSDINAALVMALITMVTVQVVGLKHLGFFKYGKKFLNFSGKTLFDRGLNLFVSILEGISEISKIISFTFRLFGNIFAGEVLITVMTFLIPYAVPIPFIGFEIFVGVIQAFVLKFQT</sequence>
<dbReference type="PATRIC" id="fig|1618334.3.peg.427"/>
<name>A0A0G0LED1_9BACT</name>
<dbReference type="GO" id="GO:0045259">
    <property type="term" value="C:proton-transporting ATP synthase complex"/>
    <property type="evidence" value="ECO:0007669"/>
    <property type="project" value="UniProtKB-KW"/>
</dbReference>
<dbReference type="GO" id="GO:0005886">
    <property type="term" value="C:plasma membrane"/>
    <property type="evidence" value="ECO:0007669"/>
    <property type="project" value="UniProtKB-SubCell"/>
</dbReference>
<keyword evidence="8 11" id="KW-0406">Ion transport</keyword>
<comment type="function">
    <text evidence="11">Key component of the proton channel; it plays a direct role in the translocation of protons across the membrane.</text>
</comment>
<organism evidence="12 13">
    <name type="scientific">Berkelbacteria bacterium GW2011_GWA2_38_9</name>
    <dbReference type="NCBI Taxonomy" id="1618334"/>
    <lineage>
        <taxon>Bacteria</taxon>
        <taxon>Candidatus Berkelbacteria</taxon>
    </lineage>
</organism>
<feature type="transmembrane region" description="Helical" evidence="11">
    <location>
        <begin position="174"/>
        <end position="193"/>
    </location>
</feature>
<dbReference type="Gene3D" id="1.20.120.220">
    <property type="entry name" value="ATP synthase, F0 complex, subunit A"/>
    <property type="match status" value="1"/>
</dbReference>
<feature type="transmembrane region" description="Helical" evidence="11">
    <location>
        <begin position="125"/>
        <end position="154"/>
    </location>
</feature>
<reference evidence="12 13" key="1">
    <citation type="journal article" date="2015" name="Nature">
        <title>rRNA introns, odd ribosomes, and small enigmatic genomes across a large radiation of phyla.</title>
        <authorList>
            <person name="Brown C.T."/>
            <person name="Hug L.A."/>
            <person name="Thomas B.C."/>
            <person name="Sharon I."/>
            <person name="Castelle C.J."/>
            <person name="Singh A."/>
            <person name="Wilkins M.J."/>
            <person name="Williams K.H."/>
            <person name="Banfield J.F."/>
        </authorList>
    </citation>
    <scope>NUCLEOTIDE SEQUENCE [LARGE SCALE GENOMIC DNA]</scope>
</reference>
<evidence type="ECO:0000313" key="13">
    <source>
        <dbReference type="Proteomes" id="UP000033934"/>
    </source>
</evidence>
<keyword evidence="9 11" id="KW-0472">Membrane</keyword>
<evidence type="ECO:0000256" key="5">
    <source>
        <dbReference type="ARBA" id="ARBA00022692"/>
    </source>
</evidence>
<dbReference type="InterPro" id="IPR023011">
    <property type="entry name" value="ATP_synth_F0_asu_AS"/>
</dbReference>
<keyword evidence="10 11" id="KW-0066">ATP synthesis</keyword>
<keyword evidence="3 11" id="KW-0813">Transport</keyword>
<feature type="transmembrane region" description="Helical" evidence="11">
    <location>
        <begin position="241"/>
        <end position="259"/>
    </location>
</feature>
<dbReference type="Proteomes" id="UP000033934">
    <property type="component" value="Unassembled WGS sequence"/>
</dbReference>
<comment type="similarity">
    <text evidence="2 11">Belongs to the ATPase A chain family.</text>
</comment>
<evidence type="ECO:0000256" key="4">
    <source>
        <dbReference type="ARBA" id="ARBA00022547"/>
    </source>
</evidence>
<evidence type="ECO:0000256" key="7">
    <source>
        <dbReference type="ARBA" id="ARBA00022989"/>
    </source>
</evidence>
<dbReference type="InterPro" id="IPR035908">
    <property type="entry name" value="F0_ATP_A_sf"/>
</dbReference>